<evidence type="ECO:0000313" key="3">
    <source>
        <dbReference type="Proteomes" id="UP001148299"/>
    </source>
</evidence>
<dbReference type="NCBIfam" id="TIGR02097">
    <property type="entry name" value="yccV"/>
    <property type="match status" value="1"/>
</dbReference>
<gene>
    <name evidence="2" type="ORF">N7541_000867</name>
</gene>
<dbReference type="InterPro" id="IPR032698">
    <property type="entry name" value="SirB1_N"/>
</dbReference>
<dbReference type="GO" id="GO:0003677">
    <property type="term" value="F:DNA binding"/>
    <property type="evidence" value="ECO:0007669"/>
    <property type="project" value="InterPro"/>
</dbReference>
<dbReference type="Gene3D" id="2.30.30.390">
    <property type="entry name" value="Hemimethylated DNA-binding domain"/>
    <property type="match status" value="1"/>
</dbReference>
<keyword evidence="3" id="KW-1185">Reference proteome</keyword>
<dbReference type="Pfam" id="PF13369">
    <property type="entry name" value="Transglut_core2"/>
    <property type="match status" value="1"/>
</dbReference>
<reference evidence="2" key="1">
    <citation type="submission" date="2022-12" db="EMBL/GenBank/DDBJ databases">
        <authorList>
            <person name="Petersen C."/>
        </authorList>
    </citation>
    <scope>NUCLEOTIDE SEQUENCE</scope>
    <source>
        <strain evidence="2">IBT 35675</strain>
    </source>
</reference>
<evidence type="ECO:0000259" key="1">
    <source>
        <dbReference type="PROSITE" id="PS50181"/>
    </source>
</evidence>
<dbReference type="InterPro" id="IPR036623">
    <property type="entry name" value="Hemimethylated_DNA-bd_sf"/>
</dbReference>
<dbReference type="InterPro" id="IPR001810">
    <property type="entry name" value="F-box_dom"/>
</dbReference>
<dbReference type="AlphaFoldDB" id="A0A9W9V5F2"/>
<dbReference type="Proteomes" id="UP001148299">
    <property type="component" value="Unassembled WGS sequence"/>
</dbReference>
<dbReference type="InterPro" id="IPR011722">
    <property type="entry name" value="Hemimethylated_DNA-bd_dom"/>
</dbReference>
<feature type="domain" description="F-box" evidence="1">
    <location>
        <begin position="2"/>
        <end position="48"/>
    </location>
</feature>
<dbReference type="PANTHER" id="PTHR31350">
    <property type="entry name" value="SI:DKEY-261L7.2"/>
    <property type="match status" value="1"/>
</dbReference>
<dbReference type="Gene3D" id="1.20.1280.50">
    <property type="match status" value="1"/>
</dbReference>
<comment type="caution">
    <text evidence="2">The sequence shown here is derived from an EMBL/GenBank/DDBJ whole genome shotgun (WGS) entry which is preliminary data.</text>
</comment>
<name>A0A9W9V5F2_PENBR</name>
<sequence length="572" mass="64867">MVRSLIHLPDEILNSILCYSSPQSCAAVEQTHARFRNVTNEPLLWRRYCQSHYNYWDERHEMRQKFTRPVQSTDWKAIFVNKYLVDRSVTRLLDSILESQTGRIEKSRSVVDLGYDAKDTLLRHSRVESGEDVLARRYYARALLTCLHRSIAVPEWAKLRRGESVQLERALGCFDLFVPGSGDGDLNQIQESLGRILRRFAASRPDVALLSPRDKALAIASWLGANGLTGIEPGREYHSLEHNFLGMALNNTGHNSLPLVSAVIYCFVARGNGLNAQPCGFPFHVHVIVTPQPGLDMSGNPLAGGGKESLSRETPVSALRSQLAFLGMPTLDQTTTLSESDTSAVVLRCGKNILNSVRIESQQPETPIAFVDAVGAKYAAIWSKMLLSNETRPMDLRRDLPQLMELFATEFPTDMFLVEQYIVPLFQGLPEHNHVLESLRIMKAVDEIPKSRRKRSGGNTNIQYSVGQVFRHRRYNYTAIITGWDSECGAGEQWMMRMGIDRLEAGRHQSFYHVLVEDRSVRYVAEENIEPVLLDFTDLPSSLTAIAGKHFKRWDEHNMRFISNMRDEYPDD</sequence>
<dbReference type="InterPro" id="IPR036047">
    <property type="entry name" value="F-box-like_dom_sf"/>
</dbReference>
<dbReference type="PANTHER" id="PTHR31350:SF27">
    <property type="entry name" value="HEMIMETHYLATED DNA-BINDING DOMAIN-CONTAINING PROTEIN"/>
    <property type="match status" value="1"/>
</dbReference>
<reference evidence="2" key="2">
    <citation type="journal article" date="2023" name="IMA Fungus">
        <title>Comparative genomic study of the Penicillium genus elucidates a diverse pangenome and 15 lateral gene transfer events.</title>
        <authorList>
            <person name="Petersen C."/>
            <person name="Sorensen T."/>
            <person name="Nielsen M.R."/>
            <person name="Sondergaard T.E."/>
            <person name="Sorensen J.L."/>
            <person name="Fitzpatrick D.A."/>
            <person name="Frisvad J.C."/>
            <person name="Nielsen K.L."/>
        </authorList>
    </citation>
    <scope>NUCLEOTIDE SEQUENCE</scope>
    <source>
        <strain evidence="2">IBT 35675</strain>
    </source>
</reference>
<dbReference type="SMART" id="SM00992">
    <property type="entry name" value="YccV-like"/>
    <property type="match status" value="1"/>
</dbReference>
<evidence type="ECO:0000313" key="2">
    <source>
        <dbReference type="EMBL" id="KAJ5366926.1"/>
    </source>
</evidence>
<dbReference type="SUPFAM" id="SSF81383">
    <property type="entry name" value="F-box domain"/>
    <property type="match status" value="1"/>
</dbReference>
<accession>A0A9W9V5F2</accession>
<dbReference type="Pfam" id="PF08755">
    <property type="entry name" value="YccV-like"/>
    <property type="match status" value="1"/>
</dbReference>
<dbReference type="EMBL" id="JAPZBR010000001">
    <property type="protein sequence ID" value="KAJ5366926.1"/>
    <property type="molecule type" value="Genomic_DNA"/>
</dbReference>
<dbReference type="Pfam" id="PF12937">
    <property type="entry name" value="F-box-like"/>
    <property type="match status" value="1"/>
</dbReference>
<organism evidence="2 3">
    <name type="scientific">Penicillium brevicompactum</name>
    <dbReference type="NCBI Taxonomy" id="5074"/>
    <lineage>
        <taxon>Eukaryota</taxon>
        <taxon>Fungi</taxon>
        <taxon>Dikarya</taxon>
        <taxon>Ascomycota</taxon>
        <taxon>Pezizomycotina</taxon>
        <taxon>Eurotiomycetes</taxon>
        <taxon>Eurotiomycetidae</taxon>
        <taxon>Eurotiales</taxon>
        <taxon>Aspergillaceae</taxon>
        <taxon>Penicillium</taxon>
    </lineage>
</organism>
<proteinExistence type="predicted"/>
<dbReference type="SUPFAM" id="SSF141255">
    <property type="entry name" value="YccV-like"/>
    <property type="match status" value="1"/>
</dbReference>
<protein>
    <recommendedName>
        <fullName evidence="1">F-box domain-containing protein</fullName>
    </recommendedName>
</protein>
<dbReference type="PROSITE" id="PS50181">
    <property type="entry name" value="FBOX"/>
    <property type="match status" value="1"/>
</dbReference>